<keyword evidence="2" id="KW-0067">ATP-binding</keyword>
<dbReference type="SUPFAM" id="SSF52540">
    <property type="entry name" value="P-loop containing nucleoside triphosphate hydrolases"/>
    <property type="match status" value="1"/>
</dbReference>
<keyword evidence="1" id="KW-0547">Nucleotide-binding</keyword>
<dbReference type="EMBL" id="JH795873">
    <property type="protein sequence ID" value="EJT98486.1"/>
    <property type="molecule type" value="Genomic_DNA"/>
</dbReference>
<dbReference type="RefSeq" id="XP_040625384.1">
    <property type="nucleotide sequence ID" value="XM_040774541.1"/>
</dbReference>
<dbReference type="InterPro" id="IPR001977">
    <property type="entry name" value="Depp_CoAkinase"/>
</dbReference>
<dbReference type="AlphaFoldDB" id="M5FY50"/>
<accession>M5FY50</accession>
<keyword evidence="4" id="KW-1185">Reference proteome</keyword>
<dbReference type="NCBIfam" id="TIGR00152">
    <property type="entry name" value="dephospho-CoA kinase"/>
    <property type="match status" value="1"/>
</dbReference>
<keyword evidence="3" id="KW-0418">Kinase</keyword>
<reference evidence="3 4" key="1">
    <citation type="journal article" date="2012" name="Science">
        <title>The Paleozoic origin of enzymatic lignin decomposition reconstructed from 31 fungal genomes.</title>
        <authorList>
            <person name="Floudas D."/>
            <person name="Binder M."/>
            <person name="Riley R."/>
            <person name="Barry K."/>
            <person name="Blanchette R.A."/>
            <person name="Henrissat B."/>
            <person name="Martinez A.T."/>
            <person name="Otillar R."/>
            <person name="Spatafora J.W."/>
            <person name="Yadav J.S."/>
            <person name="Aerts A."/>
            <person name="Benoit I."/>
            <person name="Boyd A."/>
            <person name="Carlson A."/>
            <person name="Copeland A."/>
            <person name="Coutinho P.M."/>
            <person name="de Vries R.P."/>
            <person name="Ferreira P."/>
            <person name="Findley K."/>
            <person name="Foster B."/>
            <person name="Gaskell J."/>
            <person name="Glotzer D."/>
            <person name="Gorecki P."/>
            <person name="Heitman J."/>
            <person name="Hesse C."/>
            <person name="Hori C."/>
            <person name="Igarashi K."/>
            <person name="Jurgens J.A."/>
            <person name="Kallen N."/>
            <person name="Kersten P."/>
            <person name="Kohler A."/>
            <person name="Kuees U."/>
            <person name="Kumar T.K.A."/>
            <person name="Kuo A."/>
            <person name="LaButti K."/>
            <person name="Larrondo L.F."/>
            <person name="Lindquist E."/>
            <person name="Ling A."/>
            <person name="Lombard V."/>
            <person name="Lucas S."/>
            <person name="Lundell T."/>
            <person name="Martin R."/>
            <person name="McLaughlin D.J."/>
            <person name="Morgenstern I."/>
            <person name="Morin E."/>
            <person name="Murat C."/>
            <person name="Nagy L.G."/>
            <person name="Nolan M."/>
            <person name="Ohm R.A."/>
            <person name="Patyshakuliyeva A."/>
            <person name="Rokas A."/>
            <person name="Ruiz-Duenas F.J."/>
            <person name="Sabat G."/>
            <person name="Salamov A."/>
            <person name="Samejima M."/>
            <person name="Schmutz J."/>
            <person name="Slot J.C."/>
            <person name="St John F."/>
            <person name="Stenlid J."/>
            <person name="Sun H."/>
            <person name="Sun S."/>
            <person name="Syed K."/>
            <person name="Tsang A."/>
            <person name="Wiebenga A."/>
            <person name="Young D."/>
            <person name="Pisabarro A."/>
            <person name="Eastwood D.C."/>
            <person name="Martin F."/>
            <person name="Cullen D."/>
            <person name="Grigoriev I.V."/>
            <person name="Hibbett D.S."/>
        </authorList>
    </citation>
    <scope>NUCLEOTIDE SEQUENCE [LARGE SCALE GENOMIC DNA]</scope>
    <source>
        <strain evidence="3 4">DJM-731 SS1</strain>
    </source>
</reference>
<feature type="non-terminal residue" evidence="3">
    <location>
        <position position="133"/>
    </location>
</feature>
<dbReference type="GO" id="GO:0004140">
    <property type="term" value="F:dephospho-CoA kinase activity"/>
    <property type="evidence" value="ECO:0007669"/>
    <property type="project" value="InterPro"/>
</dbReference>
<keyword evidence="3" id="KW-0808">Transferase</keyword>
<dbReference type="GO" id="GO:0015937">
    <property type="term" value="P:coenzyme A biosynthetic process"/>
    <property type="evidence" value="ECO:0007669"/>
    <property type="project" value="InterPro"/>
</dbReference>
<dbReference type="GO" id="GO:0005524">
    <property type="term" value="F:ATP binding"/>
    <property type="evidence" value="ECO:0007669"/>
    <property type="project" value="UniProtKB-KW"/>
</dbReference>
<dbReference type="PANTHER" id="PTHR10695:SF46">
    <property type="entry name" value="BIFUNCTIONAL COENZYME A SYNTHASE-RELATED"/>
    <property type="match status" value="1"/>
</dbReference>
<name>M5FY50_DACPD</name>
<dbReference type="HOGENOM" id="CLU_057180_5_0_1"/>
<protein>
    <submittedName>
        <fullName evidence="3">Dephospho-CoA kinase</fullName>
    </submittedName>
</protein>
<dbReference type="PANTHER" id="PTHR10695">
    <property type="entry name" value="DEPHOSPHO-COA KINASE-RELATED"/>
    <property type="match status" value="1"/>
</dbReference>
<dbReference type="Pfam" id="PF01121">
    <property type="entry name" value="CoaE"/>
    <property type="match status" value="1"/>
</dbReference>
<dbReference type="STRING" id="1858805.M5FY50"/>
<gene>
    <name evidence="3" type="ORF">DACRYDRAFT_43611</name>
</gene>
<evidence type="ECO:0000256" key="2">
    <source>
        <dbReference type="ARBA" id="ARBA00022840"/>
    </source>
</evidence>
<evidence type="ECO:0000313" key="3">
    <source>
        <dbReference type="EMBL" id="EJT98486.1"/>
    </source>
</evidence>
<dbReference type="InterPro" id="IPR027417">
    <property type="entry name" value="P-loop_NTPase"/>
</dbReference>
<sequence>MLVVGLTGGIATGKSTVSSLLSAHQIPVIDADLLSREVVAPHSPGLAAITRLFGPGVLLPDGELDRKKLAEIVFQNPGKRKELERIVHPRVRRAMFMRVLGAWVRGERVVVLDIPLLIETGLYAWVGRVVVVY</sequence>
<dbReference type="OMA" id="IRMRIVV"/>
<dbReference type="Gene3D" id="3.40.50.300">
    <property type="entry name" value="P-loop containing nucleotide triphosphate hydrolases"/>
    <property type="match status" value="1"/>
</dbReference>
<organism evidence="3 4">
    <name type="scientific">Dacryopinax primogenitus (strain DJM 731)</name>
    <name type="common">Brown rot fungus</name>
    <dbReference type="NCBI Taxonomy" id="1858805"/>
    <lineage>
        <taxon>Eukaryota</taxon>
        <taxon>Fungi</taxon>
        <taxon>Dikarya</taxon>
        <taxon>Basidiomycota</taxon>
        <taxon>Agaricomycotina</taxon>
        <taxon>Dacrymycetes</taxon>
        <taxon>Dacrymycetales</taxon>
        <taxon>Dacrymycetaceae</taxon>
        <taxon>Dacryopinax</taxon>
    </lineage>
</organism>
<dbReference type="CDD" id="cd02022">
    <property type="entry name" value="DPCK"/>
    <property type="match status" value="1"/>
</dbReference>
<evidence type="ECO:0000313" key="4">
    <source>
        <dbReference type="Proteomes" id="UP000030653"/>
    </source>
</evidence>
<dbReference type="Proteomes" id="UP000030653">
    <property type="component" value="Unassembled WGS sequence"/>
</dbReference>
<dbReference type="GeneID" id="63689603"/>
<dbReference type="OrthoDB" id="247245at2759"/>
<evidence type="ECO:0000256" key="1">
    <source>
        <dbReference type="ARBA" id="ARBA00022741"/>
    </source>
</evidence>
<proteinExistence type="predicted"/>
<dbReference type="PROSITE" id="PS51219">
    <property type="entry name" value="DPCK"/>
    <property type="match status" value="1"/>
</dbReference>